<proteinExistence type="inferred from homology"/>
<dbReference type="GO" id="GO:0005634">
    <property type="term" value="C:nucleus"/>
    <property type="evidence" value="ECO:0007669"/>
    <property type="project" value="EnsemblPlants"/>
</dbReference>
<dbReference type="OMA" id="YMAGNPP"/>
<dbReference type="Proteomes" id="UP000596660">
    <property type="component" value="Unplaced"/>
</dbReference>
<evidence type="ECO:0000313" key="5">
    <source>
        <dbReference type="EnsemblPlants" id="AUR62000961-RA:cds"/>
    </source>
</evidence>
<evidence type="ECO:0000256" key="2">
    <source>
        <dbReference type="ARBA" id="ARBA00022737"/>
    </source>
</evidence>
<gene>
    <name evidence="5" type="primary">LOC110708898</name>
</gene>
<accession>A0A803KPK5</accession>
<feature type="compositionally biased region" description="Basic and acidic residues" evidence="3">
    <location>
        <begin position="141"/>
        <end position="152"/>
    </location>
</feature>
<reference evidence="5" key="1">
    <citation type="journal article" date="2017" name="Nature">
        <title>The genome of Chenopodium quinoa.</title>
        <authorList>
            <person name="Jarvis D.E."/>
            <person name="Ho Y.S."/>
            <person name="Lightfoot D.J."/>
            <person name="Schmoeckel S.M."/>
            <person name="Li B."/>
            <person name="Borm T.J.A."/>
            <person name="Ohyanagi H."/>
            <person name="Mineta K."/>
            <person name="Michell C.T."/>
            <person name="Saber N."/>
            <person name="Kharbatia N.M."/>
            <person name="Rupper R.R."/>
            <person name="Sharp A.R."/>
            <person name="Dally N."/>
            <person name="Boughton B.A."/>
            <person name="Woo Y.H."/>
            <person name="Gao G."/>
            <person name="Schijlen E.G.W.M."/>
            <person name="Guo X."/>
            <person name="Momin A.A."/>
            <person name="Negrao S."/>
            <person name="Al-Babili S."/>
            <person name="Gehring C."/>
            <person name="Roessner U."/>
            <person name="Jung C."/>
            <person name="Murphy K."/>
            <person name="Arold S.T."/>
            <person name="Gojobori T."/>
            <person name="van der Linden C.G."/>
            <person name="van Loo E.N."/>
            <person name="Jellen E.N."/>
            <person name="Maughan P.J."/>
            <person name="Tester M."/>
        </authorList>
    </citation>
    <scope>NUCLEOTIDE SEQUENCE [LARGE SCALE GENOMIC DNA]</scope>
    <source>
        <strain evidence="5">cv. PI 614886</strain>
    </source>
</reference>
<organism evidence="5 6">
    <name type="scientific">Chenopodium quinoa</name>
    <name type="common">Quinoa</name>
    <dbReference type="NCBI Taxonomy" id="63459"/>
    <lineage>
        <taxon>Eukaryota</taxon>
        <taxon>Viridiplantae</taxon>
        <taxon>Streptophyta</taxon>
        <taxon>Embryophyta</taxon>
        <taxon>Tracheophyta</taxon>
        <taxon>Spermatophyta</taxon>
        <taxon>Magnoliopsida</taxon>
        <taxon>eudicotyledons</taxon>
        <taxon>Gunneridae</taxon>
        <taxon>Pentapetalae</taxon>
        <taxon>Caryophyllales</taxon>
        <taxon>Chenopodiaceae</taxon>
        <taxon>Chenopodioideae</taxon>
        <taxon>Atripliceae</taxon>
        <taxon>Chenopodium</taxon>
    </lineage>
</organism>
<dbReference type="Pfam" id="PF04927">
    <property type="entry name" value="SMP"/>
    <property type="match status" value="2"/>
</dbReference>
<dbReference type="InterPro" id="IPR042971">
    <property type="entry name" value="LEA_SMP"/>
</dbReference>
<evidence type="ECO:0000259" key="4">
    <source>
        <dbReference type="Pfam" id="PF04927"/>
    </source>
</evidence>
<evidence type="ECO:0000256" key="1">
    <source>
        <dbReference type="ARBA" id="ARBA00010733"/>
    </source>
</evidence>
<keyword evidence="6" id="KW-1185">Reference proteome</keyword>
<sequence length="192" mass="20072">MSHEQPQRPGEDQQELNKYGVVFSTVLNKLPQRVFQGVSDGESRSDCEKGPAATPSAYKELSPITLGVALQATVLTAGQKAVDQSDAAAIQAAEVRATGQTNIMPGGLAATAQSAAQFNAKPTTREKTTLADVLSEAAAKLPKDRPVTRQDAEGVMGAELRNNPNISTYPGGVAASVVAAARINQSNEQLSK</sequence>
<feature type="domain" description="SMP" evidence="4">
    <location>
        <begin position="64"/>
        <end position="121"/>
    </location>
</feature>
<dbReference type="EnsemblPlants" id="AUR62000961-RA">
    <property type="protein sequence ID" value="AUR62000961-RA:cds"/>
    <property type="gene ID" value="AUR62000961"/>
</dbReference>
<dbReference type="Gramene" id="AUR62000961-RA">
    <property type="protein sequence ID" value="AUR62000961-RA:cds"/>
    <property type="gene ID" value="AUR62000961"/>
</dbReference>
<evidence type="ECO:0000256" key="3">
    <source>
        <dbReference type="SAM" id="MobiDB-lite"/>
    </source>
</evidence>
<dbReference type="PANTHER" id="PTHR31174">
    <property type="entry name" value="SEED MATURATION FAMILY PROTEIN"/>
    <property type="match status" value="1"/>
</dbReference>
<feature type="domain" description="SMP" evidence="4">
    <location>
        <begin position="128"/>
        <end position="186"/>
    </location>
</feature>
<dbReference type="PANTHER" id="PTHR31174:SF34">
    <property type="entry name" value="LATE EMBRYOGENESIS ABUNDANT PROTEIN 47"/>
    <property type="match status" value="1"/>
</dbReference>
<comment type="similarity">
    <text evidence="1">Belongs to the LEA type SMP family.</text>
</comment>
<reference evidence="5" key="2">
    <citation type="submission" date="2021-03" db="UniProtKB">
        <authorList>
            <consortium name="EnsemblPlants"/>
        </authorList>
    </citation>
    <scope>IDENTIFICATION</scope>
</reference>
<feature type="region of interest" description="Disordered" evidence="3">
    <location>
        <begin position="141"/>
        <end position="166"/>
    </location>
</feature>
<dbReference type="InterPro" id="IPR007011">
    <property type="entry name" value="LEA_SMP_dom"/>
</dbReference>
<dbReference type="AlphaFoldDB" id="A0A803KPK5"/>
<protein>
    <recommendedName>
        <fullName evidence="4">SMP domain-containing protein</fullName>
    </recommendedName>
</protein>
<name>A0A803KPK5_CHEQI</name>
<feature type="region of interest" description="Disordered" evidence="3">
    <location>
        <begin position="34"/>
        <end position="56"/>
    </location>
</feature>
<keyword evidence="2" id="KW-0677">Repeat</keyword>
<evidence type="ECO:0000313" key="6">
    <source>
        <dbReference type="Proteomes" id="UP000596660"/>
    </source>
</evidence>